<name>A0A060NFU6_9BURK</name>
<gene>
    <name evidence="1" type="ORF">SRAA_0512</name>
</gene>
<dbReference type="KEGG" id="cbaa:SRAA_0512"/>
<dbReference type="AlphaFoldDB" id="A0A060NFU6"/>
<dbReference type="Proteomes" id="UP000067461">
    <property type="component" value="Chromosome"/>
</dbReference>
<proteinExistence type="predicted"/>
<protein>
    <submittedName>
        <fullName evidence="1">Uncharacterized protein conserved in bacteria</fullName>
    </submittedName>
</protein>
<dbReference type="STRING" id="1458425.SRAA_0512"/>
<evidence type="ECO:0000313" key="2">
    <source>
        <dbReference type="Proteomes" id="UP000067461"/>
    </source>
</evidence>
<reference evidence="1 2" key="1">
    <citation type="journal article" date="2014" name="Nat. Commun.">
        <title>Physiological and genomic features of highly alkaliphilic hydrogen-utilizing Betaproteobacteria from a continental serpentinizing site.</title>
        <authorList>
            <person name="Suzuki S."/>
            <person name="Kuenen J.G."/>
            <person name="Schipper K."/>
            <person name="van der Velde S."/>
            <person name="Ishii S."/>
            <person name="Wu A."/>
            <person name="Sorokin D.Y."/>
            <person name="Tenney A."/>
            <person name="Meng X.Y."/>
            <person name="Morrill P.L."/>
            <person name="Kamagata Y."/>
            <person name="Muyzer G."/>
            <person name="Nealson K.H."/>
        </authorList>
    </citation>
    <scope>NUCLEOTIDE SEQUENCE [LARGE SCALE GENOMIC DNA]</scope>
    <source>
        <strain evidence="1 2">A1</strain>
    </source>
</reference>
<accession>A0A060NFU6</accession>
<dbReference type="EMBL" id="AP014568">
    <property type="protein sequence ID" value="BAO80366.1"/>
    <property type="molecule type" value="Genomic_DNA"/>
</dbReference>
<organism evidence="1 2">
    <name type="scientific">Serpentinimonas raichei</name>
    <dbReference type="NCBI Taxonomy" id="1458425"/>
    <lineage>
        <taxon>Bacteria</taxon>
        <taxon>Pseudomonadati</taxon>
        <taxon>Pseudomonadota</taxon>
        <taxon>Betaproteobacteria</taxon>
        <taxon>Burkholderiales</taxon>
        <taxon>Comamonadaceae</taxon>
        <taxon>Serpentinimonas</taxon>
    </lineage>
</organism>
<evidence type="ECO:0000313" key="1">
    <source>
        <dbReference type="EMBL" id="BAO80366.1"/>
    </source>
</evidence>
<dbReference type="InterPro" id="IPR009387">
    <property type="entry name" value="HigB-2"/>
</dbReference>
<dbReference type="Pfam" id="PF06296">
    <property type="entry name" value="RelE"/>
    <property type="match status" value="1"/>
</dbReference>
<dbReference type="HOGENOM" id="CLU_2648278_0_0_4"/>
<keyword evidence="2" id="KW-1185">Reference proteome</keyword>
<sequence>MTRQMDSVFRTRTFTRWMRKAGLTDAGLHAAVSEMVQGLVDADLGGHLVKKRIALAVGEIEEVRHDNDQTQKPHPR</sequence>